<dbReference type="Pfam" id="PF19877">
    <property type="entry name" value="DUF6350"/>
    <property type="match status" value="1"/>
</dbReference>
<evidence type="ECO:0000256" key="1">
    <source>
        <dbReference type="SAM" id="MobiDB-lite"/>
    </source>
</evidence>
<feature type="transmembrane region" description="Helical" evidence="2">
    <location>
        <begin position="228"/>
        <end position="247"/>
    </location>
</feature>
<dbReference type="InterPro" id="IPR045931">
    <property type="entry name" value="DUF6350"/>
</dbReference>
<dbReference type="AlphaFoldDB" id="A0A3D9VE88"/>
<feature type="transmembrane region" description="Helical" evidence="2">
    <location>
        <begin position="254"/>
        <end position="278"/>
    </location>
</feature>
<name>A0A3D9VE88_THECX</name>
<feature type="transmembrane region" description="Helical" evidence="2">
    <location>
        <begin position="154"/>
        <end position="172"/>
    </location>
</feature>
<feature type="transmembrane region" description="Helical" evidence="2">
    <location>
        <begin position="372"/>
        <end position="396"/>
    </location>
</feature>
<keyword evidence="4" id="KW-1185">Reference proteome</keyword>
<proteinExistence type="predicted"/>
<evidence type="ECO:0000313" key="3">
    <source>
        <dbReference type="EMBL" id="REF37415.1"/>
    </source>
</evidence>
<gene>
    <name evidence="3" type="ORF">DFJ64_2859</name>
</gene>
<keyword evidence="2" id="KW-1133">Transmembrane helix</keyword>
<keyword evidence="2" id="KW-0472">Membrane</keyword>
<sequence length="412" mass="40588">MAAMTDVRPRPAASSADQPSTPPTSRPAAVGAVLAAGWAGLVGALPCAALAVIGWLAASGGSFAGALRVGLDAWLLAHRVPIDLGNGRFDLVPLGLSLVPVLLLYRAGAWAGRSSSAAGELLAGVLALAATYGGFATVVAVVAGTDGATPAPTIAFGHAAALATVVGSAGFLRSSGRATAWWRACPEWLRAALHGGLTGFLASLTGGVLLVAGVLLAHIGQVADVTKALAPGPVGVVLLLVLSLAYLPNAALYALAFALGPGFAMGTATVVSPSGVVLGPMPAFPLLAALPSEGEPPVWSVALLGVPILAGMAAGVATTRRFPNFALDAAVLRGVLAGMVTGLACTGCVALARGSGGPGRLVEVGPSVLGVGVVAVSTFAIASASGVLLLGAWIWGRARLSAAWSRRVRGAR</sequence>
<keyword evidence="2" id="KW-0812">Transmembrane</keyword>
<dbReference type="Proteomes" id="UP000256485">
    <property type="component" value="Unassembled WGS sequence"/>
</dbReference>
<feature type="transmembrane region" description="Helical" evidence="2">
    <location>
        <begin position="91"/>
        <end position="109"/>
    </location>
</feature>
<feature type="transmembrane region" description="Helical" evidence="2">
    <location>
        <begin position="28"/>
        <end position="45"/>
    </location>
</feature>
<feature type="transmembrane region" description="Helical" evidence="2">
    <location>
        <begin position="193"/>
        <end position="216"/>
    </location>
</feature>
<reference evidence="3 4" key="1">
    <citation type="submission" date="2018-08" db="EMBL/GenBank/DDBJ databases">
        <title>Sequencing the genomes of 1000 actinobacteria strains.</title>
        <authorList>
            <person name="Klenk H.-P."/>
        </authorList>
    </citation>
    <scope>NUCLEOTIDE SEQUENCE [LARGE SCALE GENOMIC DNA]</scope>
    <source>
        <strain evidence="3 4">DSM 22891</strain>
    </source>
</reference>
<accession>A0A3D9VE88</accession>
<protein>
    <submittedName>
        <fullName evidence="3">Uncharacterized protein</fullName>
    </submittedName>
</protein>
<evidence type="ECO:0000256" key="2">
    <source>
        <dbReference type="SAM" id="Phobius"/>
    </source>
</evidence>
<evidence type="ECO:0000313" key="4">
    <source>
        <dbReference type="Proteomes" id="UP000256485"/>
    </source>
</evidence>
<feature type="region of interest" description="Disordered" evidence="1">
    <location>
        <begin position="1"/>
        <end position="25"/>
    </location>
</feature>
<dbReference type="EMBL" id="QTUC01000001">
    <property type="protein sequence ID" value="REF37415.1"/>
    <property type="molecule type" value="Genomic_DNA"/>
</dbReference>
<feature type="transmembrane region" description="Helical" evidence="2">
    <location>
        <begin position="298"/>
        <end position="318"/>
    </location>
</feature>
<comment type="caution">
    <text evidence="3">The sequence shown here is derived from an EMBL/GenBank/DDBJ whole genome shotgun (WGS) entry which is preliminary data.</text>
</comment>
<organism evidence="3 4">
    <name type="scientific">Thermasporomyces composti</name>
    <dbReference type="NCBI Taxonomy" id="696763"/>
    <lineage>
        <taxon>Bacteria</taxon>
        <taxon>Bacillati</taxon>
        <taxon>Actinomycetota</taxon>
        <taxon>Actinomycetes</taxon>
        <taxon>Propionibacteriales</taxon>
        <taxon>Nocardioidaceae</taxon>
        <taxon>Thermasporomyces</taxon>
    </lineage>
</organism>
<feature type="transmembrane region" description="Helical" evidence="2">
    <location>
        <begin position="330"/>
        <end position="352"/>
    </location>
</feature>
<feature type="transmembrane region" description="Helical" evidence="2">
    <location>
        <begin position="121"/>
        <end position="142"/>
    </location>
</feature>